<dbReference type="AlphaFoldDB" id="A0A7C3ZKL9"/>
<gene>
    <name evidence="1" type="ORF">ENR15_05225</name>
</gene>
<proteinExistence type="predicted"/>
<dbReference type="EMBL" id="DSPX01000048">
    <property type="protein sequence ID" value="HGG00064.1"/>
    <property type="molecule type" value="Genomic_DNA"/>
</dbReference>
<reference evidence="1" key="1">
    <citation type="journal article" date="2020" name="mSystems">
        <title>Genome- and Community-Level Interaction Insights into Carbon Utilization and Element Cycling Functions of Hydrothermarchaeota in Hydrothermal Sediment.</title>
        <authorList>
            <person name="Zhou Z."/>
            <person name="Liu Y."/>
            <person name="Xu W."/>
            <person name="Pan J."/>
            <person name="Luo Z.H."/>
            <person name="Li M."/>
        </authorList>
    </citation>
    <scope>NUCLEOTIDE SEQUENCE [LARGE SCALE GENOMIC DNA]</scope>
    <source>
        <strain evidence="1">SpSt-374</strain>
    </source>
</reference>
<name>A0A7C3ZKL9_9CYAN</name>
<organism evidence="1">
    <name type="scientific">Planktothricoides sp. SpSt-374</name>
    <dbReference type="NCBI Taxonomy" id="2282167"/>
    <lineage>
        <taxon>Bacteria</taxon>
        <taxon>Bacillati</taxon>
        <taxon>Cyanobacteriota</taxon>
        <taxon>Cyanophyceae</taxon>
        <taxon>Oscillatoriophycideae</taxon>
        <taxon>Oscillatoriales</taxon>
        <taxon>Oscillatoriaceae</taxon>
        <taxon>Planktothricoides</taxon>
    </lineage>
</organism>
<comment type="caution">
    <text evidence="1">The sequence shown here is derived from an EMBL/GenBank/DDBJ whole genome shotgun (WGS) entry which is preliminary data.</text>
</comment>
<protein>
    <submittedName>
        <fullName evidence="1">Uncharacterized protein</fullName>
    </submittedName>
</protein>
<accession>A0A7C3ZKL9</accession>
<sequence length="162" mass="18225">MTMWGINIAGHVSGEFGLGEAVRANIRSLEAAGIPFVINNFTRSPHRKQDTTYENFSQSNPYPINLIQVNADQVQAFARDVGKSYFDGKYNIGFWAWELPEFPDEWMAAFDLFDEIWTYSGYCQDAISRVSPIPVIKVMPSVWLPTPTISKSALGLPPDQKC</sequence>
<evidence type="ECO:0000313" key="1">
    <source>
        <dbReference type="EMBL" id="HGG00064.1"/>
    </source>
</evidence>